<reference evidence="1 2" key="1">
    <citation type="submission" date="2017-10" db="EMBL/GenBank/DDBJ databases">
        <title>Draft genomes of the Enterococcus faecium isolated from human feces before and after Helicobacter pylori eradication therapy.</title>
        <authorList>
            <person name="Prianichniikov N.A."/>
            <person name="Glushchenko O.E."/>
            <person name="Malakhova M.V."/>
        </authorList>
    </citation>
    <scope>NUCLEOTIDE SEQUENCE [LARGE SCALE GENOMIC DNA]</scope>
    <source>
        <strain evidence="1 2">Hp_5-7</strain>
    </source>
</reference>
<feature type="non-terminal residue" evidence="1">
    <location>
        <position position="1"/>
    </location>
</feature>
<name>A0A2G0E791_ENTFC</name>
<dbReference type="InterPro" id="IPR008979">
    <property type="entry name" value="Galactose-bd-like_sf"/>
</dbReference>
<proteinExistence type="predicted"/>
<dbReference type="Gene3D" id="2.60.120.260">
    <property type="entry name" value="Galactose-binding domain-like"/>
    <property type="match status" value="1"/>
</dbReference>
<evidence type="ECO:0000313" key="2">
    <source>
        <dbReference type="Proteomes" id="UP000224303"/>
    </source>
</evidence>
<accession>A0A2G0E791</accession>
<dbReference type="EMBL" id="PCGC01000154">
    <property type="protein sequence ID" value="PHL20347.1"/>
    <property type="molecule type" value="Genomic_DNA"/>
</dbReference>
<sequence length="213" mass="24478">LDETLAPTLLYIPEKEWEYVIPLEETKASVETGFRSKRHHIYVRKAYDFEVESYRNVSTNPHDQKLISGAYPHAYANVETRNDVTFFAKNAIDGKFGNRSHGSYPFTSWGINQQKDATLTIDFGRSIQTNRVNLLFRGDYPHDSYWTEVSICFSDGETIRVATTDTLEFQSFYFPEKMTSSVTLKNLKKAEDTSPFPALTQIEIFGREVITCT</sequence>
<dbReference type="Proteomes" id="UP000224303">
    <property type="component" value="Unassembled WGS sequence"/>
</dbReference>
<comment type="caution">
    <text evidence="1">The sequence shown here is derived from an EMBL/GenBank/DDBJ whole genome shotgun (WGS) entry which is preliminary data.</text>
</comment>
<evidence type="ECO:0000313" key="1">
    <source>
        <dbReference type="EMBL" id="PHL20347.1"/>
    </source>
</evidence>
<gene>
    <name evidence="1" type="ORF">CQR37_14960</name>
</gene>
<dbReference type="SUPFAM" id="SSF49785">
    <property type="entry name" value="Galactose-binding domain-like"/>
    <property type="match status" value="1"/>
</dbReference>
<dbReference type="AlphaFoldDB" id="A0A2G0E791"/>
<dbReference type="RefSeq" id="WP_072538911.1">
    <property type="nucleotide sequence ID" value="NZ_PCGC01000154.1"/>
</dbReference>
<protein>
    <recommendedName>
        <fullName evidence="3">Carbohydrate-binding protein</fullName>
    </recommendedName>
</protein>
<organism evidence="1 2">
    <name type="scientific">Enterococcus faecium</name>
    <name type="common">Streptococcus faecium</name>
    <dbReference type="NCBI Taxonomy" id="1352"/>
    <lineage>
        <taxon>Bacteria</taxon>
        <taxon>Bacillati</taxon>
        <taxon>Bacillota</taxon>
        <taxon>Bacilli</taxon>
        <taxon>Lactobacillales</taxon>
        <taxon>Enterococcaceae</taxon>
        <taxon>Enterococcus</taxon>
    </lineage>
</organism>
<evidence type="ECO:0008006" key="3">
    <source>
        <dbReference type="Google" id="ProtNLM"/>
    </source>
</evidence>